<dbReference type="AlphaFoldDB" id="A0AA48HX54"/>
<organism evidence="1 2">
    <name type="scientific">Planctobacterium marinum</name>
    <dbReference type="NCBI Taxonomy" id="1631968"/>
    <lineage>
        <taxon>Bacteria</taxon>
        <taxon>Pseudomonadati</taxon>
        <taxon>Pseudomonadota</taxon>
        <taxon>Gammaproteobacteria</taxon>
        <taxon>Alteromonadales</taxon>
        <taxon>Alteromonadaceae</taxon>
        <taxon>Planctobacterium</taxon>
    </lineage>
</organism>
<proteinExistence type="predicted"/>
<evidence type="ECO:0000313" key="1">
    <source>
        <dbReference type="EMBL" id="BDX06220.1"/>
    </source>
</evidence>
<evidence type="ECO:0000313" key="2">
    <source>
        <dbReference type="Proteomes" id="UP001333710"/>
    </source>
</evidence>
<dbReference type="KEGG" id="pmaw:MACH26_17410"/>
<sequence>MSGNSLPAQLQKVLQSHLAQKDIAYDDELQGIINRLSALNESVEEVKSKILENRKAKQTTS</sequence>
<keyword evidence="2" id="KW-1185">Reference proteome</keyword>
<reference evidence="1" key="1">
    <citation type="submission" date="2023-01" db="EMBL/GenBank/DDBJ databases">
        <title>Complete genome sequence of Planctobacterium marinum strain Dej080120_11.</title>
        <authorList>
            <person name="Ueki S."/>
            <person name="Maruyama F."/>
        </authorList>
    </citation>
    <scope>NUCLEOTIDE SEQUENCE</scope>
    <source>
        <strain evidence="1">Dej080120_11</strain>
    </source>
</reference>
<accession>A0AA48HX54</accession>
<gene>
    <name evidence="1" type="ORF">MACH26_17410</name>
</gene>
<dbReference type="EMBL" id="AP027272">
    <property type="protein sequence ID" value="BDX06220.1"/>
    <property type="molecule type" value="Genomic_DNA"/>
</dbReference>
<dbReference type="RefSeq" id="WP_338292249.1">
    <property type="nucleotide sequence ID" value="NZ_AP027272.1"/>
</dbReference>
<protein>
    <submittedName>
        <fullName evidence="1">Uncharacterized protein</fullName>
    </submittedName>
</protein>
<name>A0AA48HX54_9ALTE</name>
<dbReference type="Proteomes" id="UP001333710">
    <property type="component" value="Chromosome"/>
</dbReference>